<keyword evidence="1" id="KW-1133">Transmembrane helix</keyword>
<evidence type="ECO:0000313" key="3">
    <source>
        <dbReference type="EMBL" id="MEF2113778.1"/>
    </source>
</evidence>
<feature type="transmembrane region" description="Helical" evidence="1">
    <location>
        <begin position="190"/>
        <end position="211"/>
    </location>
</feature>
<feature type="domain" description="Major facilitator superfamily (MFS) profile" evidence="2">
    <location>
        <begin position="243"/>
        <end position="462"/>
    </location>
</feature>
<feature type="transmembrane region" description="Helical" evidence="1">
    <location>
        <begin position="308"/>
        <end position="327"/>
    </location>
</feature>
<dbReference type="Pfam" id="PF13347">
    <property type="entry name" value="MFS_2"/>
    <property type="match status" value="1"/>
</dbReference>
<dbReference type="RefSeq" id="WP_216254567.1">
    <property type="nucleotide sequence ID" value="NZ_JAZHFS010000016.1"/>
</dbReference>
<protein>
    <submittedName>
        <fullName evidence="3">MFS transporter</fullName>
    </submittedName>
</protein>
<feature type="transmembrane region" description="Helical" evidence="1">
    <location>
        <begin position="91"/>
        <end position="113"/>
    </location>
</feature>
<dbReference type="CDD" id="cd17332">
    <property type="entry name" value="MFS_MelB_like"/>
    <property type="match status" value="1"/>
</dbReference>
<dbReference type="InterPro" id="IPR020846">
    <property type="entry name" value="MFS_dom"/>
</dbReference>
<gene>
    <name evidence="3" type="ORF">SJI18_15840</name>
</gene>
<evidence type="ECO:0000313" key="4">
    <source>
        <dbReference type="Proteomes" id="UP001498469"/>
    </source>
</evidence>
<keyword evidence="4" id="KW-1185">Reference proteome</keyword>
<feature type="transmembrane region" description="Helical" evidence="1">
    <location>
        <begin position="389"/>
        <end position="409"/>
    </location>
</feature>
<comment type="caution">
    <text evidence="3">The sequence shown here is derived from an EMBL/GenBank/DDBJ whole genome shotgun (WGS) entry which is preliminary data.</text>
</comment>
<dbReference type="InterPro" id="IPR039672">
    <property type="entry name" value="MFS_2"/>
</dbReference>
<organism evidence="3 4">
    <name type="scientific">Clostridium frigoriphilum</name>
    <dbReference type="NCBI Taxonomy" id="443253"/>
    <lineage>
        <taxon>Bacteria</taxon>
        <taxon>Bacillati</taxon>
        <taxon>Bacillota</taxon>
        <taxon>Clostridia</taxon>
        <taxon>Eubacteriales</taxon>
        <taxon>Clostridiaceae</taxon>
        <taxon>Clostridium</taxon>
    </lineage>
</organism>
<evidence type="ECO:0000256" key="1">
    <source>
        <dbReference type="SAM" id="Phobius"/>
    </source>
</evidence>
<feature type="transmembrane region" description="Helical" evidence="1">
    <location>
        <begin position="51"/>
        <end position="70"/>
    </location>
</feature>
<dbReference type="EMBL" id="JAZHFS010000016">
    <property type="protein sequence ID" value="MEF2113778.1"/>
    <property type="molecule type" value="Genomic_DNA"/>
</dbReference>
<evidence type="ECO:0000259" key="2">
    <source>
        <dbReference type="PROSITE" id="PS50850"/>
    </source>
</evidence>
<feature type="transmembrane region" description="Helical" evidence="1">
    <location>
        <begin position="421"/>
        <end position="440"/>
    </location>
</feature>
<feature type="transmembrane region" description="Helical" evidence="1">
    <location>
        <begin position="21"/>
        <end position="45"/>
    </location>
</feature>
<dbReference type="PANTHER" id="PTHR11328">
    <property type="entry name" value="MAJOR FACILITATOR SUPERFAMILY DOMAIN-CONTAINING PROTEIN"/>
    <property type="match status" value="1"/>
</dbReference>
<dbReference type="InterPro" id="IPR001927">
    <property type="entry name" value="Na/Gal_symport"/>
</dbReference>
<name>A0ABU7UR57_9CLOT</name>
<accession>A0ABU7UR57</accession>
<dbReference type="PANTHER" id="PTHR11328:SF24">
    <property type="entry name" value="MAJOR FACILITATOR SUPERFAMILY (MFS) PROFILE DOMAIN-CONTAINING PROTEIN"/>
    <property type="match status" value="1"/>
</dbReference>
<dbReference type="PROSITE" id="PS50850">
    <property type="entry name" value="MFS"/>
    <property type="match status" value="1"/>
</dbReference>
<dbReference type="NCBIfam" id="TIGR00792">
    <property type="entry name" value="gph"/>
    <property type="match status" value="1"/>
</dbReference>
<dbReference type="Proteomes" id="UP001498469">
    <property type="component" value="Unassembled WGS sequence"/>
</dbReference>
<reference evidence="3 4" key="1">
    <citation type="submission" date="2023-11" db="EMBL/GenBank/DDBJ databases">
        <title>Draft genome sequence of a psychrophilic Clostridium strain from permafrost water brine.</title>
        <authorList>
            <person name="Shcherbakova V.A."/>
            <person name="Trubitsyn V.E."/>
            <person name="Zakharyuk A.G."/>
        </authorList>
    </citation>
    <scope>NUCLEOTIDE SEQUENCE [LARGE SCALE GENOMIC DNA]</scope>
    <source>
        <strain evidence="3 4">14F</strain>
    </source>
</reference>
<keyword evidence="1" id="KW-0472">Membrane</keyword>
<sequence length="462" mass="50370">MLFKNFTNINANPVVGVKERLAFGCGDLASNIIYSAMSMFLLFYYTDVIGVSAGAVGTIMLVSRLLDGISDLIMGVIIDRTKSPYGKARPWILRMMIPYAIGAALLFSVPTSFGETAKLIYIFISYNLVFTIIFTAINLPYATLNALITQDQYERSVLNIFRMLLATVGTLFITTCTLPVVKFFGNDARAWTYTFILFGMISIVFFMITFLGTRERTGDVISNEPKKNVPIRVGFKALIKNKYWIIITLTLVLIYISAGINGAATIYFAKLVLGNQGYVSQLAMAMTISQIIAMFIVAKFVKKHGKRNVLIGGCVITVVAYIIIMIGGNNFKFVLIGNIIRGLGGAGMAASMFAMVSDTIEYGEWKSGIRTEGLINSASSFGQKVGNGLSAAIFGWILAIGGYAGGASTQTASAITAVKAAYIYIPLILTIVTIAILFGYKLDKEYPSILKELKSRNATNYI</sequence>
<keyword evidence="1" id="KW-0812">Transmembrane</keyword>
<feature type="transmembrane region" description="Helical" evidence="1">
    <location>
        <begin position="160"/>
        <end position="184"/>
    </location>
</feature>
<feature type="transmembrane region" description="Helical" evidence="1">
    <location>
        <begin position="243"/>
        <end position="269"/>
    </location>
</feature>
<proteinExistence type="predicted"/>
<feature type="transmembrane region" description="Helical" evidence="1">
    <location>
        <begin position="281"/>
        <end position="301"/>
    </location>
</feature>
<feature type="transmembrane region" description="Helical" evidence="1">
    <location>
        <begin position="119"/>
        <end position="139"/>
    </location>
</feature>